<reference evidence="1 2" key="1">
    <citation type="journal article" date="2014" name="PLoS ONE">
        <title>De novo Genome Assembly of the Fungal Plant Pathogen Pyrenophora semeniperda.</title>
        <authorList>
            <person name="Soliai M.M."/>
            <person name="Meyer S.E."/>
            <person name="Udall J.A."/>
            <person name="Elzinga D.E."/>
            <person name="Hermansen R.A."/>
            <person name="Bodily P.M."/>
            <person name="Hart A.A."/>
            <person name="Coleman C.E."/>
        </authorList>
    </citation>
    <scope>NUCLEOTIDE SEQUENCE [LARGE SCALE GENOMIC DNA]</scope>
    <source>
        <strain evidence="1 2">CCB06</strain>
        <tissue evidence="1">Mycelium</tissue>
    </source>
</reference>
<protein>
    <submittedName>
        <fullName evidence="1">Uncharacterized protein</fullName>
    </submittedName>
</protein>
<dbReference type="EMBL" id="KE747825">
    <property type="protein sequence ID" value="RMZ70810.1"/>
    <property type="molecule type" value="Genomic_DNA"/>
</dbReference>
<evidence type="ECO:0000313" key="1">
    <source>
        <dbReference type="EMBL" id="RMZ70810.1"/>
    </source>
</evidence>
<gene>
    <name evidence="1" type="ORF">GMOD_00008447</name>
</gene>
<sequence>MKWYNINSWIFLDTLRDLYTSRDLYTRIYSLFTLYHCLQYIYKKTAKSVRLYIYTNPIVESPAEVVDSFYGIESDVVVVRLL</sequence>
<accession>A0A3M7M8V7</accession>
<name>A0A3M7M8V7_9PLEO</name>
<dbReference type="Proteomes" id="UP000265663">
    <property type="component" value="Unassembled WGS sequence"/>
</dbReference>
<organism evidence="1 2">
    <name type="scientific">Pyrenophora seminiperda CCB06</name>
    <dbReference type="NCBI Taxonomy" id="1302712"/>
    <lineage>
        <taxon>Eukaryota</taxon>
        <taxon>Fungi</taxon>
        <taxon>Dikarya</taxon>
        <taxon>Ascomycota</taxon>
        <taxon>Pezizomycotina</taxon>
        <taxon>Dothideomycetes</taxon>
        <taxon>Pleosporomycetidae</taxon>
        <taxon>Pleosporales</taxon>
        <taxon>Pleosporineae</taxon>
        <taxon>Pleosporaceae</taxon>
        <taxon>Pyrenophora</taxon>
    </lineage>
</organism>
<evidence type="ECO:0000313" key="2">
    <source>
        <dbReference type="Proteomes" id="UP000265663"/>
    </source>
</evidence>
<dbReference type="AlphaFoldDB" id="A0A3M7M8V7"/>
<keyword evidence="2" id="KW-1185">Reference proteome</keyword>
<proteinExistence type="predicted"/>